<gene>
    <name evidence="1" type="primary">MSC2_2</name>
    <name evidence="1" type="ORF">LTR37_012874</name>
</gene>
<comment type="caution">
    <text evidence="1">The sequence shown here is derived from an EMBL/GenBank/DDBJ whole genome shotgun (WGS) entry which is preliminary data.</text>
</comment>
<name>A0ACC3MY33_9PEZI</name>
<evidence type="ECO:0000313" key="1">
    <source>
        <dbReference type="EMBL" id="KAK3706173.1"/>
    </source>
</evidence>
<sequence length="1284" mass="138544">MSGLRTHEFPPLSVYSQTPGASLADHPTPARSSGVLETCILTSGTLLLVGILGKMQLSEQAHGRGKGPPTTGLKARTFLTGPALQSMAMRILSLALPYYASMQLGGMRTGLVLLTAVAVDLTCASVPVTPSLQGLTDAWSSKVATSGVIVMSFIADELNLTIRNSLTNVILGYLALTISLLVLQPPLPNTAGTAEPTNMRSHAENVMSWSTSPLTCSAGDINITLAAGTVLSVATIIASAILQTSPFISTSAMIFSTLTVAAMASAVLFAAPAGLRSQSKAGLALGCLVTASCSFLFSPSLWPGTVCNGGLSALSFLSVLYDTHALRTHKHSHEDHDHAHNVHTHHQHQPTEVGYSAFTKFILARCEPGSLVSSIISEKDSRRIAYFTTLNFGFMLVQGAYGYLSGSLGLLSDTVHMFFDCLGLVVGLGAAVASKWPTSPEKPYGWGKLNTLAGFGNGIFLMLVSVEFIWEAIEGMLEGHELRHVEELLVVSTLGLLVNMVGLFAFGHAHAGHDHGHAHGHSQDTSHDKSHDHSHDHSHGHSHAHGSHHDHDHGHATHANGHVHGQLCDHEHPHTSHEADTPEQHANSHDNDNMHGIFLHVAADAGGSLAVIISTAMTLWKPWYLWDPLATIIIAILIFAAAVPLVVSSGQKLLLVIPDDLEYTIKSTLQALGEMRGVIGYAAPRFWIDDKEDAGDSHGHHHHGHGHGATGGKQKVQGVIHVIAAPSADLDDVRERVQDLFMERSMDLVIHVERETDGQYRGMRTTDFFDDSSEDGSANPLDAGDIAPNVDLLERRGSATKKRRTASTIEPLASSCESKRVAMEPDHEGYQRLAPSGPFENNIRRVDTADSSFNGSVDELLPGQHSSPPHLAKSSRIPSGRTPRSSAHFERRHKRQRSMPAAKADQTLGAYAIAHGITLQALMRDEEALDRSLQSFALAPIQPGDRHSLLPNGLDPRSPRVRHFSSPPAAKKTVQVVPPPIDTSAPRRSIPDDIIRTPWPFAPENVYRKDFGEASPPSATISTSSVGESILTLSIRPSNAKRKVRITSLTIPASNDFTAVRTSSDGSKEKHFRALDFDDAEFFRQIRRSYCELSGPMRLLSARSLTRIAVSGPATKAADSGYGWRSPRILAYKGLSDSFSEEQILRHYRNPSLGRSRYAFIHWAHRLARITPTSPARTPSGDKEDTEGARGDMIGRREQPEGLEFVVTWSVGRILAALLAVLFLSVAAVLLWTFLGRNTVDGMPDGGFRDAGDRVGPAFLFGICVLMLGLSSMAGWLGVSWLVM</sequence>
<protein>
    <submittedName>
        <fullName evidence="1">Zinc transporter msc2</fullName>
    </submittedName>
</protein>
<keyword evidence="2" id="KW-1185">Reference proteome</keyword>
<dbReference type="Proteomes" id="UP001281147">
    <property type="component" value="Unassembled WGS sequence"/>
</dbReference>
<accession>A0ACC3MY33</accession>
<dbReference type="EMBL" id="JAUTXU010000122">
    <property type="protein sequence ID" value="KAK3706173.1"/>
    <property type="molecule type" value="Genomic_DNA"/>
</dbReference>
<evidence type="ECO:0000313" key="2">
    <source>
        <dbReference type="Proteomes" id="UP001281147"/>
    </source>
</evidence>
<proteinExistence type="predicted"/>
<reference evidence="1" key="1">
    <citation type="submission" date="2023-07" db="EMBL/GenBank/DDBJ databases">
        <title>Black Yeasts Isolated from many extreme environments.</title>
        <authorList>
            <person name="Coleine C."/>
            <person name="Stajich J.E."/>
            <person name="Selbmann L."/>
        </authorList>
    </citation>
    <scope>NUCLEOTIDE SEQUENCE</scope>
    <source>
        <strain evidence="1">CCFEE 5714</strain>
    </source>
</reference>
<organism evidence="1 2">
    <name type="scientific">Vermiconidia calcicola</name>
    <dbReference type="NCBI Taxonomy" id="1690605"/>
    <lineage>
        <taxon>Eukaryota</taxon>
        <taxon>Fungi</taxon>
        <taxon>Dikarya</taxon>
        <taxon>Ascomycota</taxon>
        <taxon>Pezizomycotina</taxon>
        <taxon>Dothideomycetes</taxon>
        <taxon>Dothideomycetidae</taxon>
        <taxon>Mycosphaerellales</taxon>
        <taxon>Extremaceae</taxon>
        <taxon>Vermiconidia</taxon>
    </lineage>
</organism>